<protein>
    <recommendedName>
        <fullName evidence="15">NADH-cytochrome b5 reductase</fullName>
        <ecNumber evidence="15">1.6.2.2</ecNumber>
    </recommendedName>
</protein>
<keyword evidence="12 16" id="KW-0472">Membrane</keyword>
<dbReference type="InterPro" id="IPR001433">
    <property type="entry name" value="OxRdtase_FAD/NAD-bd"/>
</dbReference>
<dbReference type="Pfam" id="PF00175">
    <property type="entry name" value="NAD_binding_1"/>
    <property type="match status" value="1"/>
</dbReference>
<keyword evidence="10 15" id="KW-0520">NAD</keyword>
<evidence type="ECO:0000256" key="4">
    <source>
        <dbReference type="ARBA" id="ARBA00006105"/>
    </source>
</evidence>
<feature type="binding site" evidence="14">
    <location>
        <position position="122"/>
    </location>
    <ligand>
        <name>FAD</name>
        <dbReference type="ChEBI" id="CHEBI:57692"/>
    </ligand>
</feature>
<keyword evidence="11" id="KW-0496">Mitochondrion</keyword>
<keyword evidence="7 14" id="KW-0274">FAD</keyword>
<feature type="binding site" evidence="14">
    <location>
        <position position="139"/>
    </location>
    <ligand>
        <name>FAD</name>
        <dbReference type="ChEBI" id="CHEBI:57692"/>
    </ligand>
</feature>
<dbReference type="Gene3D" id="3.40.50.80">
    <property type="entry name" value="Nucleotide-binding domain of ferredoxin-NADP reductase (FNR) module"/>
    <property type="match status" value="1"/>
</dbReference>
<evidence type="ECO:0000256" key="16">
    <source>
        <dbReference type="SAM" id="Phobius"/>
    </source>
</evidence>
<comment type="cofactor">
    <cofactor evidence="1 14 15">
        <name>FAD</name>
        <dbReference type="ChEBI" id="CHEBI:57692"/>
    </cofactor>
</comment>
<evidence type="ECO:0000256" key="9">
    <source>
        <dbReference type="ARBA" id="ARBA00023002"/>
    </source>
</evidence>
<dbReference type="PROSITE" id="PS51384">
    <property type="entry name" value="FAD_FR"/>
    <property type="match status" value="1"/>
</dbReference>
<evidence type="ECO:0000256" key="3">
    <source>
        <dbReference type="ARBA" id="ARBA00004370"/>
    </source>
</evidence>
<evidence type="ECO:0000256" key="6">
    <source>
        <dbReference type="ARBA" id="ARBA00022692"/>
    </source>
</evidence>
<feature type="binding site" evidence="14">
    <location>
        <position position="124"/>
    </location>
    <ligand>
        <name>FAD</name>
        <dbReference type="ChEBI" id="CHEBI:57692"/>
    </ligand>
</feature>
<dbReference type="PANTHER" id="PTHR19370">
    <property type="entry name" value="NADH-CYTOCHROME B5 REDUCTASE"/>
    <property type="match status" value="1"/>
</dbReference>
<comment type="subcellular location">
    <subcellularLocation>
        <location evidence="3">Membrane</location>
    </subcellularLocation>
    <subcellularLocation>
        <location evidence="2">Mitochondrion</location>
    </subcellularLocation>
</comment>
<evidence type="ECO:0000256" key="14">
    <source>
        <dbReference type="PIRSR" id="PIRSR601834-1"/>
    </source>
</evidence>
<evidence type="ECO:0000256" key="2">
    <source>
        <dbReference type="ARBA" id="ARBA00004173"/>
    </source>
</evidence>
<dbReference type="FunFam" id="3.40.50.80:FF:000009">
    <property type="entry name" value="NADH-cytochrome b5 reductase"/>
    <property type="match status" value="1"/>
</dbReference>
<evidence type="ECO:0000259" key="17">
    <source>
        <dbReference type="PROSITE" id="PS50191"/>
    </source>
</evidence>
<dbReference type="PRINTS" id="PR00371">
    <property type="entry name" value="FPNCR"/>
</dbReference>
<dbReference type="InterPro" id="IPR017938">
    <property type="entry name" value="Riboflavin_synthase-like_b-brl"/>
</dbReference>
<dbReference type="EC" id="1.6.2.2" evidence="15"/>
<proteinExistence type="inferred from homology"/>
<dbReference type="GO" id="GO:0090524">
    <property type="term" value="F:cytochrome-b5 reductase activity, acting on NADH"/>
    <property type="evidence" value="ECO:0007669"/>
    <property type="project" value="UniProtKB-EC"/>
</dbReference>
<dbReference type="PRINTS" id="PR00406">
    <property type="entry name" value="CYTB5RDTASE"/>
</dbReference>
<organism evidence="19">
    <name type="scientific">Chloropicon laureae</name>
    <dbReference type="NCBI Taxonomy" id="464258"/>
    <lineage>
        <taxon>Eukaryota</taxon>
        <taxon>Viridiplantae</taxon>
        <taxon>Chlorophyta</taxon>
        <taxon>Chloropicophyceae</taxon>
        <taxon>Chloropicales</taxon>
        <taxon>Chloropicaceae</taxon>
        <taxon>Chloropicon</taxon>
    </lineage>
</organism>
<feature type="binding site" evidence="14">
    <location>
        <position position="190"/>
    </location>
    <ligand>
        <name>FAD</name>
        <dbReference type="ChEBI" id="CHEBI:57692"/>
    </ligand>
</feature>
<sequence>MSVYLRRSLAYAGSITVGGGVGVFLGQYILGQKNGNEGGLASFMPSRTVAEAKESLHGGMDKSSWTSFKLGERKQVTGNTHLYRFKLDKSDDSLNLPIASCLLVRARIGSKQEDGTRKYVIRPYTPTSASTAAGHFDLIVKVYEKGVMSKHFGEMKVGDELEMKGPIVKLPYTPNMKKHVGMVAGGTGITPMLQVAEAILKNPDDKTKVSLIFANVTEGDIILRKELDAYKKQYPDRFDVYYVLDKPGFFWKGGKGFVSSKMLKDHMPPPGQDNLVFVCGPPPMMEHISGNKAPDKSQGELKGLLKDLGYESGQVFKF</sequence>
<evidence type="ECO:0000256" key="7">
    <source>
        <dbReference type="ARBA" id="ARBA00022827"/>
    </source>
</evidence>
<dbReference type="Pfam" id="PF00970">
    <property type="entry name" value="FAD_binding_6"/>
    <property type="match status" value="1"/>
</dbReference>
<evidence type="ECO:0000256" key="5">
    <source>
        <dbReference type="ARBA" id="ARBA00022630"/>
    </source>
</evidence>
<evidence type="ECO:0000259" key="18">
    <source>
        <dbReference type="PROSITE" id="PS51384"/>
    </source>
</evidence>
<evidence type="ECO:0000313" key="19">
    <source>
        <dbReference type="EMBL" id="CAE0017606.1"/>
    </source>
</evidence>
<dbReference type="InterPro" id="IPR039261">
    <property type="entry name" value="FNR_nucleotide-bd"/>
</dbReference>
<dbReference type="SUPFAM" id="SSF63380">
    <property type="entry name" value="Riboflavin synthase domain-like"/>
    <property type="match status" value="1"/>
</dbReference>
<evidence type="ECO:0000256" key="10">
    <source>
        <dbReference type="ARBA" id="ARBA00023027"/>
    </source>
</evidence>
<evidence type="ECO:0000256" key="8">
    <source>
        <dbReference type="ARBA" id="ARBA00022989"/>
    </source>
</evidence>
<feature type="binding site" evidence="14">
    <location>
        <position position="149"/>
    </location>
    <ligand>
        <name>FAD</name>
        <dbReference type="ChEBI" id="CHEBI:57692"/>
    </ligand>
</feature>
<dbReference type="PANTHER" id="PTHR19370:SF171">
    <property type="entry name" value="NADH-CYTOCHROME B5 REDUCTASE 2"/>
    <property type="match status" value="1"/>
</dbReference>
<reference evidence="19" key="1">
    <citation type="submission" date="2021-01" db="EMBL/GenBank/DDBJ databases">
        <authorList>
            <person name="Corre E."/>
            <person name="Pelletier E."/>
            <person name="Niang G."/>
            <person name="Scheremetjew M."/>
            <person name="Finn R."/>
            <person name="Kale V."/>
            <person name="Holt S."/>
            <person name="Cochrane G."/>
            <person name="Meng A."/>
            <person name="Brown T."/>
            <person name="Cohen L."/>
        </authorList>
    </citation>
    <scope>NUCLEOTIDE SEQUENCE</scope>
    <source>
        <strain evidence="19">RCC856</strain>
    </source>
</reference>
<feature type="domain" description="CRAL-TRIO" evidence="17">
    <location>
        <begin position="144"/>
        <end position="305"/>
    </location>
</feature>
<keyword evidence="9 15" id="KW-0560">Oxidoreductase</keyword>
<gene>
    <name evidence="19" type="ORF">CLAU1311_LOCUS3613</name>
</gene>
<dbReference type="SUPFAM" id="SSF52343">
    <property type="entry name" value="Ferredoxin reductase-like, C-terminal NADP-linked domain"/>
    <property type="match status" value="1"/>
</dbReference>
<keyword evidence="5 14" id="KW-0285">Flavoprotein</keyword>
<comment type="catalytic activity">
    <reaction evidence="13 15">
        <text>2 Fe(III)-[cytochrome b5] + NADH = 2 Fe(II)-[cytochrome b5] + NAD(+) + H(+)</text>
        <dbReference type="Rhea" id="RHEA:46680"/>
        <dbReference type="Rhea" id="RHEA-COMP:10438"/>
        <dbReference type="Rhea" id="RHEA-COMP:10439"/>
        <dbReference type="ChEBI" id="CHEBI:15378"/>
        <dbReference type="ChEBI" id="CHEBI:29033"/>
        <dbReference type="ChEBI" id="CHEBI:29034"/>
        <dbReference type="ChEBI" id="CHEBI:57540"/>
        <dbReference type="ChEBI" id="CHEBI:57945"/>
        <dbReference type="EC" id="1.6.2.2"/>
    </reaction>
</comment>
<feature type="binding site" evidence="14">
    <location>
        <position position="148"/>
    </location>
    <ligand>
        <name>FAD</name>
        <dbReference type="ChEBI" id="CHEBI:57692"/>
    </ligand>
</feature>
<dbReference type="AlphaFoldDB" id="A0A7S2Z2A3"/>
<dbReference type="GO" id="GO:0016020">
    <property type="term" value="C:membrane"/>
    <property type="evidence" value="ECO:0007669"/>
    <property type="project" value="UniProtKB-SubCell"/>
</dbReference>
<dbReference type="EMBL" id="HBHU01005609">
    <property type="protein sequence ID" value="CAE0017606.1"/>
    <property type="molecule type" value="Transcribed_RNA"/>
</dbReference>
<dbReference type="PROSITE" id="PS50191">
    <property type="entry name" value="CRAL_TRIO"/>
    <property type="match status" value="1"/>
</dbReference>
<dbReference type="CDD" id="cd06183">
    <property type="entry name" value="cyt_b5_reduct_like"/>
    <property type="match status" value="1"/>
</dbReference>
<comment type="similarity">
    <text evidence="4 15">Belongs to the flavoprotein pyridine nucleotide cytochrome reductase family.</text>
</comment>
<dbReference type="InterPro" id="IPR008333">
    <property type="entry name" value="Cbr1-like_FAD-bd_dom"/>
</dbReference>
<evidence type="ECO:0000256" key="1">
    <source>
        <dbReference type="ARBA" id="ARBA00001974"/>
    </source>
</evidence>
<keyword evidence="6 16" id="KW-0812">Transmembrane</keyword>
<keyword evidence="8 16" id="KW-1133">Transmembrane helix</keyword>
<feature type="transmembrane region" description="Helical" evidence="16">
    <location>
        <begin position="9"/>
        <end position="30"/>
    </location>
</feature>
<dbReference type="FunFam" id="2.40.30.10:FF:000069">
    <property type="entry name" value="NADH-cytochrome b5 reductase"/>
    <property type="match status" value="1"/>
</dbReference>
<accession>A0A7S2Z2A3</accession>
<feature type="domain" description="FAD-binding FR-type" evidence="18">
    <location>
        <begin position="63"/>
        <end position="173"/>
    </location>
</feature>
<dbReference type="InterPro" id="IPR001251">
    <property type="entry name" value="CRAL-TRIO_dom"/>
</dbReference>
<dbReference type="Gene3D" id="2.40.30.10">
    <property type="entry name" value="Translation factors"/>
    <property type="match status" value="1"/>
</dbReference>
<evidence type="ECO:0000256" key="15">
    <source>
        <dbReference type="RuleBase" id="RU361226"/>
    </source>
</evidence>
<evidence type="ECO:0000256" key="13">
    <source>
        <dbReference type="ARBA" id="ARBA00047682"/>
    </source>
</evidence>
<feature type="binding site" evidence="14">
    <location>
        <position position="141"/>
    </location>
    <ligand>
        <name>FAD</name>
        <dbReference type="ChEBI" id="CHEBI:57692"/>
    </ligand>
</feature>
<feature type="binding site" evidence="14">
    <location>
        <position position="123"/>
    </location>
    <ligand>
        <name>FAD</name>
        <dbReference type="ChEBI" id="CHEBI:57692"/>
    </ligand>
</feature>
<dbReference type="GO" id="GO:0005739">
    <property type="term" value="C:mitochondrion"/>
    <property type="evidence" value="ECO:0007669"/>
    <property type="project" value="UniProtKB-SubCell"/>
</dbReference>
<evidence type="ECO:0000256" key="12">
    <source>
        <dbReference type="ARBA" id="ARBA00023136"/>
    </source>
</evidence>
<dbReference type="InterPro" id="IPR001834">
    <property type="entry name" value="CBR-like"/>
</dbReference>
<evidence type="ECO:0000256" key="11">
    <source>
        <dbReference type="ARBA" id="ARBA00023128"/>
    </source>
</evidence>
<name>A0A7S2Z2A3_9CHLO</name>
<dbReference type="InterPro" id="IPR001709">
    <property type="entry name" value="Flavoprot_Pyr_Nucl_cyt_Rdtase"/>
</dbReference>
<dbReference type="InterPro" id="IPR017927">
    <property type="entry name" value="FAD-bd_FR_type"/>
</dbReference>